<dbReference type="AlphaFoldDB" id="A0A9Q3ELZ6"/>
<name>A0A9Q3ELZ6_9BASI</name>
<evidence type="ECO:0000313" key="2">
    <source>
        <dbReference type="EMBL" id="MBW0519902.1"/>
    </source>
</evidence>
<protein>
    <submittedName>
        <fullName evidence="2">Uncharacterized protein</fullName>
    </submittedName>
</protein>
<comment type="caution">
    <text evidence="2">The sequence shown here is derived from an EMBL/GenBank/DDBJ whole genome shotgun (WGS) entry which is preliminary data.</text>
</comment>
<sequence length="144" mass="16267">MVLHSLQIQGLGNVASNPPRNDEVVAHPQEIPSGGGNSETLQWMESTIVQTLNAKYKGIAHQKEEVKQGRSPTSFYQKSSIQPTLLGGKKEKERELEDTILPQLHDSLENVFKMARTLMEFKEKEESITRKSSFQTKCLFLLIL</sequence>
<evidence type="ECO:0000256" key="1">
    <source>
        <dbReference type="SAM" id="MobiDB-lite"/>
    </source>
</evidence>
<feature type="region of interest" description="Disordered" evidence="1">
    <location>
        <begin position="1"/>
        <end position="40"/>
    </location>
</feature>
<dbReference type="EMBL" id="AVOT02027715">
    <property type="protein sequence ID" value="MBW0519902.1"/>
    <property type="molecule type" value="Genomic_DNA"/>
</dbReference>
<accession>A0A9Q3ELZ6</accession>
<feature type="region of interest" description="Disordered" evidence="1">
    <location>
        <begin position="63"/>
        <end position="92"/>
    </location>
</feature>
<dbReference type="Proteomes" id="UP000765509">
    <property type="component" value="Unassembled WGS sequence"/>
</dbReference>
<proteinExistence type="predicted"/>
<gene>
    <name evidence="2" type="ORF">O181_059617</name>
</gene>
<reference evidence="2" key="1">
    <citation type="submission" date="2021-03" db="EMBL/GenBank/DDBJ databases">
        <title>Draft genome sequence of rust myrtle Austropuccinia psidii MF-1, a brazilian biotype.</title>
        <authorList>
            <person name="Quecine M.C."/>
            <person name="Pachon D.M.R."/>
            <person name="Bonatelli M.L."/>
            <person name="Correr F.H."/>
            <person name="Franceschini L.M."/>
            <person name="Leite T.F."/>
            <person name="Margarido G.R.A."/>
            <person name="Almeida C.A."/>
            <person name="Ferrarezi J.A."/>
            <person name="Labate C.A."/>
        </authorList>
    </citation>
    <scope>NUCLEOTIDE SEQUENCE</scope>
    <source>
        <strain evidence="2">MF-1</strain>
    </source>
</reference>
<organism evidence="2 3">
    <name type="scientific">Austropuccinia psidii MF-1</name>
    <dbReference type="NCBI Taxonomy" id="1389203"/>
    <lineage>
        <taxon>Eukaryota</taxon>
        <taxon>Fungi</taxon>
        <taxon>Dikarya</taxon>
        <taxon>Basidiomycota</taxon>
        <taxon>Pucciniomycotina</taxon>
        <taxon>Pucciniomycetes</taxon>
        <taxon>Pucciniales</taxon>
        <taxon>Sphaerophragmiaceae</taxon>
        <taxon>Austropuccinia</taxon>
    </lineage>
</organism>
<evidence type="ECO:0000313" key="3">
    <source>
        <dbReference type="Proteomes" id="UP000765509"/>
    </source>
</evidence>
<feature type="compositionally biased region" description="Polar residues" evidence="1">
    <location>
        <begin position="1"/>
        <end position="19"/>
    </location>
</feature>
<feature type="compositionally biased region" description="Polar residues" evidence="1">
    <location>
        <begin position="70"/>
        <end position="83"/>
    </location>
</feature>
<keyword evidence="3" id="KW-1185">Reference proteome</keyword>